<evidence type="ECO:0000313" key="8">
    <source>
        <dbReference type="Proteomes" id="UP000608923"/>
    </source>
</evidence>
<dbReference type="Pfam" id="PF07940">
    <property type="entry name" value="Hepar_II_III_C"/>
    <property type="match status" value="1"/>
</dbReference>
<evidence type="ECO:0000256" key="1">
    <source>
        <dbReference type="ARBA" id="ARBA00004418"/>
    </source>
</evidence>
<dbReference type="RefSeq" id="WP_189392691.1">
    <property type="nucleotide sequence ID" value="NZ_BMZN01000003.1"/>
</dbReference>
<evidence type="ECO:0000259" key="5">
    <source>
        <dbReference type="Pfam" id="PF07940"/>
    </source>
</evidence>
<evidence type="ECO:0000256" key="2">
    <source>
        <dbReference type="ARBA" id="ARBA00022729"/>
    </source>
</evidence>
<feature type="domain" description="Heparinase II/III-like C-terminal" evidence="5">
    <location>
        <begin position="283"/>
        <end position="492"/>
    </location>
</feature>
<comment type="caution">
    <text evidence="7">The sequence shown here is derived from an EMBL/GenBank/DDBJ whole genome shotgun (WGS) entry which is preliminary data.</text>
</comment>
<keyword evidence="2" id="KW-0732">Signal</keyword>
<name>A0A8H9M0V5_9BURK</name>
<evidence type="ECO:0000256" key="4">
    <source>
        <dbReference type="ARBA" id="ARBA00023239"/>
    </source>
</evidence>
<dbReference type="PANTHER" id="PTHR39210">
    <property type="entry name" value="HEPARIN-SULFATE LYASE"/>
    <property type="match status" value="1"/>
</dbReference>
<evidence type="ECO:0000256" key="3">
    <source>
        <dbReference type="ARBA" id="ARBA00022764"/>
    </source>
</evidence>
<keyword evidence="4" id="KW-0456">Lyase</keyword>
<comment type="subcellular location">
    <subcellularLocation>
        <location evidence="1">Periplasm</location>
    </subcellularLocation>
</comment>
<sequence length="517" mass="59574">MKDLFPPENKKDIEFLKQFIKNKKIITKNFGDIFFVEQIWDSGPLDNRSWLWTLHSFVVFDSLIAVGDISLLKQLIASWSERFEDVAVEEDFPWHDHATALRLDRISRIAIQFSESSFYELARKHGNLLLRDDFYEKNTNHGFDQSLSLILASLAFPAIPESSQWQVVGLERLKSEMDFAFTSEGVHVENSPAYHMGMIGNMLRARRLLRHININYEGVDSLFDKALIFLAWITRPDRFLTYLGDSVSYRPNVAKELLDFPGASMVEWVSSAGNDGVKPEGECALFEKSGYFVYRSSWDNWPGHTYIVFKSGFLSGYHRQDDDLNILLHAYGEDWLIDSGMYNHNQKDPIRQYMRSVKAHNVPYFPDIKIDRKNLGIGFSGLKAIEVDGWKHSVEGFTSMYSSGQVFRKVLIKDKNSFRVFDSFSDFDGKKKYFMFHFPLDKSIGFENGVVSIFSKTKKLLITSNSNDLGFALYKGFGQVFPSVVSNKINHKEDSQVVVFGPFLGDSIFFDFCFFDR</sequence>
<gene>
    <name evidence="7" type="ORF">GCM10010096_23090</name>
</gene>
<dbReference type="InterPro" id="IPR031680">
    <property type="entry name" value="Hepar_II_III_N"/>
</dbReference>
<dbReference type="InterPro" id="IPR012480">
    <property type="entry name" value="Hepar_II_III_C"/>
</dbReference>
<dbReference type="PANTHER" id="PTHR39210:SF1">
    <property type="entry name" value="HEPARIN-SULFATE LYASE"/>
    <property type="match status" value="1"/>
</dbReference>
<organism evidence="7 8">
    <name type="scientific">Alcaligenes pakistanensis</name>
    <dbReference type="NCBI Taxonomy" id="1482717"/>
    <lineage>
        <taxon>Bacteria</taxon>
        <taxon>Pseudomonadati</taxon>
        <taxon>Pseudomonadota</taxon>
        <taxon>Betaproteobacteria</taxon>
        <taxon>Burkholderiales</taxon>
        <taxon>Alcaligenaceae</taxon>
        <taxon>Alcaligenes</taxon>
    </lineage>
</organism>
<dbReference type="Gene3D" id="1.50.10.100">
    <property type="entry name" value="Chondroitin AC/alginate lyase"/>
    <property type="match status" value="1"/>
</dbReference>
<feature type="domain" description="Heparin-sulfate lyase N-terminal" evidence="6">
    <location>
        <begin position="117"/>
        <end position="255"/>
    </location>
</feature>
<dbReference type="GO" id="GO:0042597">
    <property type="term" value="C:periplasmic space"/>
    <property type="evidence" value="ECO:0007669"/>
    <property type="project" value="UniProtKB-SubCell"/>
</dbReference>
<dbReference type="Proteomes" id="UP000608923">
    <property type="component" value="Unassembled WGS sequence"/>
</dbReference>
<dbReference type="EMBL" id="BMZN01000003">
    <property type="protein sequence ID" value="GHC50506.1"/>
    <property type="molecule type" value="Genomic_DNA"/>
</dbReference>
<protein>
    <recommendedName>
        <fullName evidence="9">Heparin-sulfate lyase N-terminal domain-containing protein</fullName>
    </recommendedName>
</protein>
<dbReference type="InterPro" id="IPR008929">
    <property type="entry name" value="Chondroitin_lyas"/>
</dbReference>
<evidence type="ECO:0008006" key="9">
    <source>
        <dbReference type="Google" id="ProtNLM"/>
    </source>
</evidence>
<accession>A0A8H9M0V5</accession>
<dbReference type="Pfam" id="PF16889">
    <property type="entry name" value="Hepar_II_III_N"/>
    <property type="match status" value="1"/>
</dbReference>
<keyword evidence="3" id="KW-0574">Periplasm</keyword>
<keyword evidence="8" id="KW-1185">Reference proteome</keyword>
<dbReference type="Gene3D" id="2.70.98.70">
    <property type="match status" value="1"/>
</dbReference>
<proteinExistence type="predicted"/>
<dbReference type="GO" id="GO:0016829">
    <property type="term" value="F:lyase activity"/>
    <property type="evidence" value="ECO:0007669"/>
    <property type="project" value="UniProtKB-KW"/>
</dbReference>
<evidence type="ECO:0000259" key="6">
    <source>
        <dbReference type="Pfam" id="PF16889"/>
    </source>
</evidence>
<dbReference type="AlphaFoldDB" id="A0A8H9M0V5"/>
<dbReference type="SUPFAM" id="SSF48230">
    <property type="entry name" value="Chondroitin AC/alginate lyase"/>
    <property type="match status" value="1"/>
</dbReference>
<evidence type="ECO:0000313" key="7">
    <source>
        <dbReference type="EMBL" id="GHC50506.1"/>
    </source>
</evidence>
<reference evidence="8" key="1">
    <citation type="journal article" date="2019" name="Int. J. Syst. Evol. Microbiol.">
        <title>The Global Catalogue of Microorganisms (GCM) 10K type strain sequencing project: providing services to taxonomists for standard genome sequencing and annotation.</title>
        <authorList>
            <consortium name="The Broad Institute Genomics Platform"/>
            <consortium name="The Broad Institute Genome Sequencing Center for Infectious Disease"/>
            <person name="Wu L."/>
            <person name="Ma J."/>
        </authorList>
    </citation>
    <scope>NUCLEOTIDE SEQUENCE [LARGE SCALE GENOMIC DNA]</scope>
    <source>
        <strain evidence="8">KCTC 42083</strain>
    </source>
</reference>